<evidence type="ECO:0000256" key="8">
    <source>
        <dbReference type="ARBA" id="ARBA00023125"/>
    </source>
</evidence>
<proteinExistence type="inferred from homology"/>
<dbReference type="CDD" id="cd00984">
    <property type="entry name" value="DnaB_C"/>
    <property type="match status" value="1"/>
</dbReference>
<dbReference type="AlphaFoldDB" id="A0A378LPJ5"/>
<dbReference type="InterPro" id="IPR027417">
    <property type="entry name" value="P-loop_NTPase"/>
</dbReference>
<sequence>MYDLQNSKKTVDPLKRPPHSVEAEQSIIGGLMLDNQAWDKVSTKLCEADFYRTEHRILFRSISALVKRDQPFDVVTLLDALKSHNELDDAGGEAYLFELANNTPSVANVSAYADIVREKSVQRQLIAVATEIADSAYNPSGRQVPELLDMAETKVFAIGEQTGGDGGPENIKSILVRTVEKIDALYHNGDAITGLATGLSDLDEMTSGLQPSDLIIVAGRPSMGKTTLVMNMAEHAAIKSGKPVLVFSMEMPSDSLAMRMMSSLGRIDQHKIRTGKLDDDDWPRVTSAVHMLSEAPLFIDDTPALSPSEMRARARRLAKEQGNIGLIVVDYLQLMKVPGFNAENRTAEISEISRSLKSLAKELQVPVIALSQLNRSLEQRSDKRPVMSDLRESGAIEQDADLICFIYRDEVYNEDSPDKGTAEIIIAKQRNGPIGKVRVAFIGKYTRFEDLAYNGYQGVD</sequence>
<evidence type="ECO:0000256" key="7">
    <source>
        <dbReference type="ARBA" id="ARBA00022840"/>
    </source>
</evidence>
<dbReference type="OrthoDB" id="9773982at2"/>
<organism evidence="15 16">
    <name type="scientific">Legionella wadsworthii</name>
    <dbReference type="NCBI Taxonomy" id="28088"/>
    <lineage>
        <taxon>Bacteria</taxon>
        <taxon>Pseudomonadati</taxon>
        <taxon>Pseudomonadota</taxon>
        <taxon>Gammaproteobacteria</taxon>
        <taxon>Legionellales</taxon>
        <taxon>Legionellaceae</taxon>
        <taxon>Legionella</taxon>
    </lineage>
</organism>
<dbReference type="PROSITE" id="PS51199">
    <property type="entry name" value="SF4_HELICASE"/>
    <property type="match status" value="1"/>
</dbReference>
<dbReference type="Pfam" id="PF03796">
    <property type="entry name" value="DnaB_C"/>
    <property type="match status" value="1"/>
</dbReference>
<reference evidence="15 16" key="1">
    <citation type="submission" date="2018-06" db="EMBL/GenBank/DDBJ databases">
        <authorList>
            <consortium name="Pathogen Informatics"/>
            <person name="Doyle S."/>
        </authorList>
    </citation>
    <scope>NUCLEOTIDE SEQUENCE [LARGE SCALE GENOMIC DNA]</scope>
    <source>
        <strain evidence="15 16">NCTC11532</strain>
    </source>
</reference>
<name>A0A378LPJ5_9GAMM</name>
<gene>
    <name evidence="15" type="primary">dnaB</name>
    <name evidence="15" type="ORF">NCTC11532_00868</name>
</gene>
<dbReference type="PANTHER" id="PTHR30153">
    <property type="entry name" value="REPLICATIVE DNA HELICASE DNAB"/>
    <property type="match status" value="1"/>
</dbReference>
<evidence type="ECO:0000256" key="10">
    <source>
        <dbReference type="ARBA" id="ARBA00044932"/>
    </source>
</evidence>
<evidence type="ECO:0000256" key="12">
    <source>
        <dbReference type="NCBIfam" id="TIGR00665"/>
    </source>
</evidence>
<dbReference type="GO" id="GO:0043139">
    <property type="term" value="F:5'-3' DNA helicase activity"/>
    <property type="evidence" value="ECO:0007669"/>
    <property type="project" value="UniProtKB-EC"/>
</dbReference>
<keyword evidence="6 13" id="KW-0347">Helicase</keyword>
<dbReference type="FunFam" id="3.40.50.300:FF:000076">
    <property type="entry name" value="Replicative DNA helicase"/>
    <property type="match status" value="1"/>
</dbReference>
<dbReference type="GO" id="GO:0005829">
    <property type="term" value="C:cytosol"/>
    <property type="evidence" value="ECO:0007669"/>
    <property type="project" value="TreeGrafter"/>
</dbReference>
<dbReference type="GO" id="GO:0016887">
    <property type="term" value="F:ATP hydrolysis activity"/>
    <property type="evidence" value="ECO:0007669"/>
    <property type="project" value="RHEA"/>
</dbReference>
<dbReference type="Pfam" id="PF00772">
    <property type="entry name" value="DnaB"/>
    <property type="match status" value="1"/>
</dbReference>
<keyword evidence="9" id="KW-0413">Isomerase</keyword>
<keyword evidence="5 13" id="KW-0378">Hydrolase</keyword>
<evidence type="ECO:0000313" key="15">
    <source>
        <dbReference type="EMBL" id="STY28693.1"/>
    </source>
</evidence>
<evidence type="ECO:0000256" key="13">
    <source>
        <dbReference type="RuleBase" id="RU362085"/>
    </source>
</evidence>
<keyword evidence="7 13" id="KW-0067">ATP-binding</keyword>
<dbReference type="NCBIfam" id="TIGR00665">
    <property type="entry name" value="DnaB"/>
    <property type="match status" value="1"/>
</dbReference>
<comment type="function">
    <text evidence="10 13">The main replicative DNA helicase, it participates in initiation and elongation during chromosome replication. Travels ahead of the DNA replisome, separating dsDNA into templates for DNA synthesis. A processive ATP-dependent 5'-3' DNA helicase it has DNA-dependent ATPase activity.</text>
</comment>
<evidence type="ECO:0000256" key="1">
    <source>
        <dbReference type="ARBA" id="ARBA00008428"/>
    </source>
</evidence>
<feature type="domain" description="SF4 helicase" evidence="14">
    <location>
        <begin position="188"/>
        <end position="455"/>
    </location>
</feature>
<dbReference type="RefSeq" id="WP_031567917.1">
    <property type="nucleotide sequence ID" value="NZ_CAAAIS010000015.1"/>
</dbReference>
<evidence type="ECO:0000256" key="4">
    <source>
        <dbReference type="ARBA" id="ARBA00022741"/>
    </source>
</evidence>
<evidence type="ECO:0000256" key="11">
    <source>
        <dbReference type="ARBA" id="ARBA00048954"/>
    </source>
</evidence>
<dbReference type="SMART" id="SM00382">
    <property type="entry name" value="AAA"/>
    <property type="match status" value="1"/>
</dbReference>
<dbReference type="GO" id="GO:1990077">
    <property type="term" value="C:primosome complex"/>
    <property type="evidence" value="ECO:0007669"/>
    <property type="project" value="UniProtKB-UniRule"/>
</dbReference>
<dbReference type="GO" id="GO:0042802">
    <property type="term" value="F:identical protein binding"/>
    <property type="evidence" value="ECO:0007669"/>
    <property type="project" value="UniProtKB-ARBA"/>
</dbReference>
<protein>
    <recommendedName>
        <fullName evidence="12 13">Replicative DNA helicase</fullName>
        <ecNumber evidence="12 13">5.6.2.3</ecNumber>
    </recommendedName>
</protein>
<dbReference type="SUPFAM" id="SSF52540">
    <property type="entry name" value="P-loop containing nucleoside triphosphate hydrolases"/>
    <property type="match status" value="1"/>
</dbReference>
<dbReference type="SUPFAM" id="SSF48024">
    <property type="entry name" value="N-terminal domain of DnaB helicase"/>
    <property type="match status" value="1"/>
</dbReference>
<dbReference type="InterPro" id="IPR003593">
    <property type="entry name" value="AAA+_ATPase"/>
</dbReference>
<dbReference type="InterPro" id="IPR007692">
    <property type="entry name" value="DNA_helicase_DnaB"/>
</dbReference>
<comment type="similarity">
    <text evidence="1 13">Belongs to the helicase family. DnaB subfamily.</text>
</comment>
<dbReference type="GO" id="GO:0005524">
    <property type="term" value="F:ATP binding"/>
    <property type="evidence" value="ECO:0007669"/>
    <property type="project" value="UniProtKB-UniRule"/>
</dbReference>
<evidence type="ECO:0000256" key="9">
    <source>
        <dbReference type="ARBA" id="ARBA00023235"/>
    </source>
</evidence>
<evidence type="ECO:0000256" key="3">
    <source>
        <dbReference type="ARBA" id="ARBA00022705"/>
    </source>
</evidence>
<evidence type="ECO:0000313" key="16">
    <source>
        <dbReference type="Proteomes" id="UP000255297"/>
    </source>
</evidence>
<accession>A0A378LPJ5</accession>
<dbReference type="STRING" id="1122170.GCA_000701265_03080"/>
<dbReference type="GO" id="GO:0006269">
    <property type="term" value="P:DNA replication, synthesis of primer"/>
    <property type="evidence" value="ECO:0007669"/>
    <property type="project" value="UniProtKB-UniRule"/>
</dbReference>
<evidence type="ECO:0000256" key="6">
    <source>
        <dbReference type="ARBA" id="ARBA00022806"/>
    </source>
</evidence>
<dbReference type="InterPro" id="IPR007694">
    <property type="entry name" value="DNA_helicase_DnaB-like_C"/>
</dbReference>
<dbReference type="NCBIfam" id="NF004384">
    <property type="entry name" value="PRK05748.1"/>
    <property type="match status" value="1"/>
</dbReference>
<keyword evidence="4 13" id="KW-0547">Nucleotide-binding</keyword>
<evidence type="ECO:0000256" key="2">
    <source>
        <dbReference type="ARBA" id="ARBA00022515"/>
    </source>
</evidence>
<dbReference type="Gene3D" id="3.40.50.300">
    <property type="entry name" value="P-loop containing nucleotide triphosphate hydrolases"/>
    <property type="match status" value="1"/>
</dbReference>
<dbReference type="EMBL" id="UGPB01000001">
    <property type="protein sequence ID" value="STY28693.1"/>
    <property type="molecule type" value="Genomic_DNA"/>
</dbReference>
<comment type="catalytic activity">
    <reaction evidence="11 13">
        <text>ATP + H2O = ADP + phosphate + H(+)</text>
        <dbReference type="Rhea" id="RHEA:13065"/>
        <dbReference type="ChEBI" id="CHEBI:15377"/>
        <dbReference type="ChEBI" id="CHEBI:15378"/>
        <dbReference type="ChEBI" id="CHEBI:30616"/>
        <dbReference type="ChEBI" id="CHEBI:43474"/>
        <dbReference type="ChEBI" id="CHEBI:456216"/>
        <dbReference type="EC" id="5.6.2.3"/>
    </reaction>
</comment>
<dbReference type="InterPro" id="IPR036185">
    <property type="entry name" value="DNA_heli_DnaB-like_N_sf"/>
</dbReference>
<keyword evidence="3 13" id="KW-0235">DNA replication</keyword>
<dbReference type="EC" id="5.6.2.3" evidence="12 13"/>
<keyword evidence="2 13" id="KW-0639">Primosome</keyword>
<evidence type="ECO:0000256" key="5">
    <source>
        <dbReference type="ARBA" id="ARBA00022801"/>
    </source>
</evidence>
<dbReference type="GO" id="GO:0003677">
    <property type="term" value="F:DNA binding"/>
    <property type="evidence" value="ECO:0007669"/>
    <property type="project" value="UniProtKB-UniRule"/>
</dbReference>
<dbReference type="Proteomes" id="UP000255297">
    <property type="component" value="Unassembled WGS sequence"/>
</dbReference>
<dbReference type="InterPro" id="IPR016136">
    <property type="entry name" value="DNA_helicase_N/primase_C"/>
</dbReference>
<dbReference type="FunFam" id="1.10.860.10:FF:000001">
    <property type="entry name" value="Replicative DNA helicase"/>
    <property type="match status" value="1"/>
</dbReference>
<dbReference type="Gene3D" id="1.10.860.10">
    <property type="entry name" value="DNAb Helicase, Chain A"/>
    <property type="match status" value="1"/>
</dbReference>
<keyword evidence="16" id="KW-1185">Reference proteome</keyword>
<dbReference type="InterPro" id="IPR007693">
    <property type="entry name" value="DNA_helicase_DnaB-like_N"/>
</dbReference>
<keyword evidence="8 13" id="KW-0238">DNA-binding</keyword>
<dbReference type="PANTHER" id="PTHR30153:SF2">
    <property type="entry name" value="REPLICATIVE DNA HELICASE"/>
    <property type="match status" value="1"/>
</dbReference>
<evidence type="ECO:0000259" key="14">
    <source>
        <dbReference type="PROSITE" id="PS51199"/>
    </source>
</evidence>